<dbReference type="PROSITE" id="PS50158">
    <property type="entry name" value="ZF_CCHC"/>
    <property type="match status" value="2"/>
</dbReference>
<feature type="compositionally biased region" description="Low complexity" evidence="14">
    <location>
        <begin position="627"/>
        <end position="638"/>
    </location>
</feature>
<feature type="domain" description="CCHC-type" evidence="15">
    <location>
        <begin position="475"/>
        <end position="489"/>
    </location>
</feature>
<keyword evidence="11" id="KW-0325">Glycoprotein</keyword>
<keyword evidence="17" id="KW-1185">Reference proteome</keyword>
<keyword evidence="4" id="KW-1003">Cell membrane</keyword>
<dbReference type="PANTHER" id="PTHR12939:SF10">
    <property type="entry name" value="EG:4F1.1 PROTEIN"/>
    <property type="match status" value="1"/>
</dbReference>
<feature type="domain" description="CCHC-type" evidence="15">
    <location>
        <begin position="452"/>
        <end position="467"/>
    </location>
</feature>
<sequence>MPRIRKKKLSKRRHHAFLLSLGSRIRRPLVSVVLASDFIMGVLCSIYCQPYRLNEPRASRNLHDWSSVVLRGCSHSTHPPMIRCLSSVELESPAILWPIPIYKIIHKSIGARPDLMYITQNYRNSRFNKLLRFGYALYRPKKIIFEKKRDGIGSLKVIPGGIELHGQAAILDALIASSVKSRRGSNLVLESWTNFTASARSDTGQVLARFTLRSPDLLVEAAVLLARKVFLFINCAPARMENCFLRRLMLPVKLIIVSATEQAFNYNAVSEDRKCYAVPTAFVYVNMYRLNEPRASRNLHDWSSVVLRGCSHSTHPPMIRCLSSVELESPAILWPIPIYKIIHKSIGARPDLMYITQNYRNSRFNKLLRFEFTSINRIILSQPFLFYVTRTLKFHFWWLDSLECFVYELAPEILPRTYTHTHTHTHINTHTHRPLRIVWVNCRIRAREEAARCYRCWSPGHMAARCKGPDRTELCYRCGQKGHQAKDCRGQPSSILCQERGADDHRQATTSSTSITARLPRTCFAIPSASCTSTWPSYVSNTRTSLHPIHGSPMPTAKQLSGCMEEFRCTEEARGRRPLVIAGDFNAWSTEWGCRETRPRASILLDLLALLDAVLLNTGDVPTFNATIRPSSSRSRTPGLPPGPRRARAADGTPVHSMGTVSLPPCPAHRSLPGPQRIWRRASCPSSPAHVMPRCPRSILAAVVSRCTGGRPRSLISGAPACGLADSSRDKRTKKPTARTTPPQGIFCAWRSRPASVGAGGSFATRSTATSGANHTRLPCRACDARRPSSPAPLSWCAARWRLCSRGCRAGPPCSCRIGRRSLYQPSPWRNSKELSRGSRSAPRPARMAYPTQRSKSLLPPDPKSSCGCTRRVWRPAFFHLAESARGLSCFQNQVNLLTSRLRIVRCVCWTQRARFYRESYATGWKLSQRDPEASRSDSRKGDQR</sequence>
<keyword evidence="12" id="KW-0206">Cytoskeleton</keyword>
<feature type="region of interest" description="Disordered" evidence="14">
    <location>
        <begin position="828"/>
        <end position="866"/>
    </location>
</feature>
<proteinExistence type="inferred from homology"/>
<evidence type="ECO:0000256" key="7">
    <source>
        <dbReference type="ARBA" id="ARBA00022968"/>
    </source>
</evidence>
<dbReference type="Proteomes" id="UP000479190">
    <property type="component" value="Unassembled WGS sequence"/>
</dbReference>
<dbReference type="OrthoDB" id="8881719at2759"/>
<feature type="region of interest" description="Disordered" evidence="14">
    <location>
        <begin position="627"/>
        <end position="653"/>
    </location>
</feature>
<dbReference type="GO" id="GO:0042383">
    <property type="term" value="C:sarcolemma"/>
    <property type="evidence" value="ECO:0007669"/>
    <property type="project" value="UniProtKB-SubCell"/>
</dbReference>
<dbReference type="GO" id="GO:0016012">
    <property type="term" value="C:sarcoglycan complex"/>
    <property type="evidence" value="ECO:0007669"/>
    <property type="project" value="InterPro"/>
</dbReference>
<evidence type="ECO:0000256" key="2">
    <source>
        <dbReference type="ARBA" id="ARBA00004274"/>
    </source>
</evidence>
<dbReference type="InterPro" id="IPR036875">
    <property type="entry name" value="Znf_CCHC_sf"/>
</dbReference>
<dbReference type="InterPro" id="IPR039972">
    <property type="entry name" value="Sarcoglycan_gamma/delta/zeta"/>
</dbReference>
<dbReference type="EMBL" id="CADCXV010000719">
    <property type="protein sequence ID" value="CAB0033709.1"/>
    <property type="molecule type" value="Genomic_DNA"/>
</dbReference>
<evidence type="ECO:0000256" key="1">
    <source>
        <dbReference type="ARBA" id="ARBA00004245"/>
    </source>
</evidence>
<evidence type="ECO:0000256" key="8">
    <source>
        <dbReference type="ARBA" id="ARBA00022989"/>
    </source>
</evidence>
<feature type="region of interest" description="Disordered" evidence="14">
    <location>
        <begin position="718"/>
        <end position="745"/>
    </location>
</feature>
<keyword evidence="13" id="KW-0479">Metal-binding</keyword>
<evidence type="ECO:0000256" key="3">
    <source>
        <dbReference type="ARBA" id="ARBA00007574"/>
    </source>
</evidence>
<evidence type="ECO:0000256" key="13">
    <source>
        <dbReference type="PROSITE-ProRule" id="PRU00047"/>
    </source>
</evidence>
<evidence type="ECO:0000256" key="14">
    <source>
        <dbReference type="SAM" id="MobiDB-lite"/>
    </source>
</evidence>
<dbReference type="InterPro" id="IPR036691">
    <property type="entry name" value="Endo/exonu/phosph_ase_sf"/>
</dbReference>
<keyword evidence="9" id="KW-0472">Membrane</keyword>
<keyword evidence="8" id="KW-1133">Transmembrane helix</keyword>
<dbReference type="GO" id="GO:0008270">
    <property type="term" value="F:zinc ion binding"/>
    <property type="evidence" value="ECO:0007669"/>
    <property type="project" value="UniProtKB-KW"/>
</dbReference>
<dbReference type="Gene3D" id="4.10.60.10">
    <property type="entry name" value="Zinc finger, CCHC-type"/>
    <property type="match status" value="1"/>
</dbReference>
<dbReference type="Gene3D" id="3.60.10.10">
    <property type="entry name" value="Endonuclease/exonuclease/phosphatase"/>
    <property type="match status" value="1"/>
</dbReference>
<name>A0A6H5IDC3_9HYME</name>
<evidence type="ECO:0000313" key="17">
    <source>
        <dbReference type="Proteomes" id="UP000479190"/>
    </source>
</evidence>
<keyword evidence="5" id="KW-0963">Cytoplasm</keyword>
<evidence type="ECO:0000256" key="5">
    <source>
        <dbReference type="ARBA" id="ARBA00022490"/>
    </source>
</evidence>
<dbReference type="SUPFAM" id="SSF57756">
    <property type="entry name" value="Retrovirus zinc finger-like domains"/>
    <property type="match status" value="1"/>
</dbReference>
<gene>
    <name evidence="16" type="ORF">TBRA_LOCUS5607</name>
</gene>
<dbReference type="GO" id="GO:0003676">
    <property type="term" value="F:nucleic acid binding"/>
    <property type="evidence" value="ECO:0007669"/>
    <property type="project" value="InterPro"/>
</dbReference>
<evidence type="ECO:0000256" key="11">
    <source>
        <dbReference type="ARBA" id="ARBA00023180"/>
    </source>
</evidence>
<dbReference type="GO" id="GO:0060047">
    <property type="term" value="P:heart contraction"/>
    <property type="evidence" value="ECO:0007669"/>
    <property type="project" value="TreeGrafter"/>
</dbReference>
<organism evidence="16 17">
    <name type="scientific">Trichogramma brassicae</name>
    <dbReference type="NCBI Taxonomy" id="86971"/>
    <lineage>
        <taxon>Eukaryota</taxon>
        <taxon>Metazoa</taxon>
        <taxon>Ecdysozoa</taxon>
        <taxon>Arthropoda</taxon>
        <taxon>Hexapoda</taxon>
        <taxon>Insecta</taxon>
        <taxon>Pterygota</taxon>
        <taxon>Neoptera</taxon>
        <taxon>Endopterygota</taxon>
        <taxon>Hymenoptera</taxon>
        <taxon>Apocrita</taxon>
        <taxon>Proctotrupomorpha</taxon>
        <taxon>Chalcidoidea</taxon>
        <taxon>Trichogrammatidae</taxon>
        <taxon>Trichogramma</taxon>
    </lineage>
</organism>
<evidence type="ECO:0000256" key="9">
    <source>
        <dbReference type="ARBA" id="ARBA00023136"/>
    </source>
</evidence>
<evidence type="ECO:0000313" key="16">
    <source>
        <dbReference type="EMBL" id="CAB0033709.1"/>
    </source>
</evidence>
<keyword evidence="6" id="KW-0812">Transmembrane</keyword>
<dbReference type="SMART" id="SM00343">
    <property type="entry name" value="ZnF_C2HC"/>
    <property type="match status" value="2"/>
</dbReference>
<comment type="similarity">
    <text evidence="3">Belongs to the sarcoglycan beta/delta/gamma/zeta family.</text>
</comment>
<keyword evidence="13" id="KW-0862">Zinc</keyword>
<feature type="compositionally biased region" description="Low complexity" evidence="14">
    <location>
        <begin position="838"/>
        <end position="859"/>
    </location>
</feature>
<dbReference type="InterPro" id="IPR006875">
    <property type="entry name" value="Sarcoglycan"/>
</dbReference>
<dbReference type="Pfam" id="PF04790">
    <property type="entry name" value="Sarcoglycan_1"/>
    <property type="match status" value="1"/>
</dbReference>
<keyword evidence="7" id="KW-0735">Signal-anchor</keyword>
<dbReference type="SUPFAM" id="SSF56219">
    <property type="entry name" value="DNase I-like"/>
    <property type="match status" value="1"/>
</dbReference>
<evidence type="ECO:0000256" key="6">
    <source>
        <dbReference type="ARBA" id="ARBA00022692"/>
    </source>
</evidence>
<dbReference type="InterPro" id="IPR001878">
    <property type="entry name" value="Znf_CCHC"/>
</dbReference>
<keyword evidence="13" id="KW-0863">Zinc-finger</keyword>
<evidence type="ECO:0000256" key="4">
    <source>
        <dbReference type="ARBA" id="ARBA00022475"/>
    </source>
</evidence>
<evidence type="ECO:0000256" key="10">
    <source>
        <dbReference type="ARBA" id="ARBA00023157"/>
    </source>
</evidence>
<accession>A0A6H5IDC3</accession>
<keyword evidence="10" id="KW-1015">Disulfide bond</keyword>
<dbReference type="PANTHER" id="PTHR12939">
    <property type="entry name" value="SARCOGLYCAN"/>
    <property type="match status" value="1"/>
</dbReference>
<dbReference type="AlphaFoldDB" id="A0A6H5IDC3"/>
<dbReference type="Pfam" id="PF00098">
    <property type="entry name" value="zf-CCHC"/>
    <property type="match status" value="1"/>
</dbReference>
<comment type="subcellular location">
    <subcellularLocation>
        <location evidence="2">Cell membrane</location>
        <location evidence="2">Sarcolemma</location>
        <topology evidence="2">Single-pass type II membrane protein</topology>
    </subcellularLocation>
    <subcellularLocation>
        <location evidence="1">Cytoplasm</location>
        <location evidence="1">Cytoskeleton</location>
    </subcellularLocation>
</comment>
<dbReference type="GO" id="GO:0005856">
    <property type="term" value="C:cytoskeleton"/>
    <property type="evidence" value="ECO:0007669"/>
    <property type="project" value="UniProtKB-SubCell"/>
</dbReference>
<protein>
    <recommendedName>
        <fullName evidence="15">CCHC-type domain-containing protein</fullName>
    </recommendedName>
</protein>
<evidence type="ECO:0000259" key="15">
    <source>
        <dbReference type="PROSITE" id="PS50158"/>
    </source>
</evidence>
<evidence type="ECO:0000256" key="12">
    <source>
        <dbReference type="ARBA" id="ARBA00023212"/>
    </source>
</evidence>
<reference evidence="16 17" key="1">
    <citation type="submission" date="2020-02" db="EMBL/GenBank/DDBJ databases">
        <authorList>
            <person name="Ferguson B K."/>
        </authorList>
    </citation>
    <scope>NUCLEOTIDE SEQUENCE [LARGE SCALE GENOMIC DNA]</scope>
</reference>